<sequence>MDFFKKHIIQIYRATLFLVLIVLFSRHFIDFNKKFIDILWTIMFCLIGILHLTMAWAFDKPALKLTFLSCGVYVFIMNFLHDFEIKSIIGIICIVTPLIIAGFLPKKEENEDSLI</sequence>
<dbReference type="EMBL" id="FTOP01000001">
    <property type="protein sequence ID" value="SIS53165.1"/>
    <property type="molecule type" value="Genomic_DNA"/>
</dbReference>
<keyword evidence="3" id="KW-1185">Reference proteome</keyword>
<accession>A0A1N7JV08</accession>
<proteinExistence type="predicted"/>
<evidence type="ECO:0000313" key="2">
    <source>
        <dbReference type="EMBL" id="SIS53165.1"/>
    </source>
</evidence>
<keyword evidence="1" id="KW-1133">Transmembrane helix</keyword>
<dbReference type="AlphaFoldDB" id="A0A1N7JV08"/>
<keyword evidence="1" id="KW-0812">Transmembrane</keyword>
<gene>
    <name evidence="2" type="ORF">SAMN05421761_101268</name>
</gene>
<feature type="transmembrane region" description="Helical" evidence="1">
    <location>
        <begin position="35"/>
        <end position="58"/>
    </location>
</feature>
<feature type="transmembrane region" description="Helical" evidence="1">
    <location>
        <begin position="87"/>
        <end position="104"/>
    </location>
</feature>
<protein>
    <submittedName>
        <fullName evidence="2">Uncharacterized protein</fullName>
    </submittedName>
</protein>
<feature type="transmembrane region" description="Helical" evidence="1">
    <location>
        <begin position="65"/>
        <end position="81"/>
    </location>
</feature>
<feature type="transmembrane region" description="Helical" evidence="1">
    <location>
        <begin position="12"/>
        <end position="29"/>
    </location>
</feature>
<evidence type="ECO:0000313" key="3">
    <source>
        <dbReference type="Proteomes" id="UP000186026"/>
    </source>
</evidence>
<dbReference type="STRING" id="529505.SAMN05421761_101268"/>
<organism evidence="2 3">
    <name type="scientific">Belliella pelovolcani</name>
    <dbReference type="NCBI Taxonomy" id="529505"/>
    <lineage>
        <taxon>Bacteria</taxon>
        <taxon>Pseudomonadati</taxon>
        <taxon>Bacteroidota</taxon>
        <taxon>Cytophagia</taxon>
        <taxon>Cytophagales</taxon>
        <taxon>Cyclobacteriaceae</taxon>
        <taxon>Belliella</taxon>
    </lineage>
</organism>
<reference evidence="3" key="1">
    <citation type="submission" date="2017-01" db="EMBL/GenBank/DDBJ databases">
        <authorList>
            <person name="Varghese N."/>
            <person name="Submissions S."/>
        </authorList>
    </citation>
    <scope>NUCLEOTIDE SEQUENCE [LARGE SCALE GENOMIC DNA]</scope>
    <source>
        <strain evidence="3">DSM 46698</strain>
    </source>
</reference>
<dbReference type="Proteomes" id="UP000186026">
    <property type="component" value="Unassembled WGS sequence"/>
</dbReference>
<keyword evidence="1" id="KW-0472">Membrane</keyword>
<name>A0A1N7JV08_9BACT</name>
<evidence type="ECO:0000256" key="1">
    <source>
        <dbReference type="SAM" id="Phobius"/>
    </source>
</evidence>